<dbReference type="AlphaFoldDB" id="A0A1F5P3W2"/>
<organism evidence="3 4">
    <name type="scientific">Candidatus Doudnabacteria bacterium RIFCSPHIGHO2_01_FULL_49_9</name>
    <dbReference type="NCBI Taxonomy" id="1817827"/>
    <lineage>
        <taxon>Bacteria</taxon>
        <taxon>Candidatus Doudnaibacteriota</taxon>
    </lineage>
</organism>
<dbReference type="EMBL" id="MFEN01000005">
    <property type="protein sequence ID" value="OGE84553.1"/>
    <property type="molecule type" value="Genomic_DNA"/>
</dbReference>
<dbReference type="Proteomes" id="UP000176339">
    <property type="component" value="Unassembled WGS sequence"/>
</dbReference>
<dbReference type="InterPro" id="IPR037185">
    <property type="entry name" value="EmrE-like"/>
</dbReference>
<sequence>MPLGIIYAIAAMLSWGVGDFLIQRASRKIGIWQTLFFIGLGGFLGLFPFVKNEIPALFAEANLSLLLVTVLVALAAALFYFEALKVGKIAVIEPITAVELPIAIALSIAIAGERLTFPQIMLMLMVFVGIVLVITEHHSHLHYHKRILEKGVVIALIGAVGMGLNDLLMGLSARNVSPLLSVWFIHSVLAALCLGYLIFTKQSVKLVSEFKRYPWLIISQSVLDNAAWAFFALAVNLIPIAITATIGEAYIAIGVLLGIFLNKEKLKYHQKFGIAFAIGGAILLSTVSGS</sequence>
<gene>
    <name evidence="3" type="ORF">A2846_02320</name>
</gene>
<evidence type="ECO:0000256" key="1">
    <source>
        <dbReference type="SAM" id="Phobius"/>
    </source>
</evidence>
<keyword evidence="1" id="KW-1133">Transmembrane helix</keyword>
<feature type="transmembrane region" description="Helical" evidence="1">
    <location>
        <begin position="29"/>
        <end position="50"/>
    </location>
</feature>
<feature type="transmembrane region" description="Helical" evidence="1">
    <location>
        <begin position="6"/>
        <end position="22"/>
    </location>
</feature>
<keyword evidence="1" id="KW-0812">Transmembrane</keyword>
<evidence type="ECO:0000259" key="2">
    <source>
        <dbReference type="Pfam" id="PF00892"/>
    </source>
</evidence>
<dbReference type="PANTHER" id="PTHR22911">
    <property type="entry name" value="ACYL-MALONYL CONDENSING ENZYME-RELATED"/>
    <property type="match status" value="1"/>
</dbReference>
<feature type="transmembrane region" description="Helical" evidence="1">
    <location>
        <begin position="90"/>
        <end position="111"/>
    </location>
</feature>
<comment type="caution">
    <text evidence="3">The sequence shown here is derived from an EMBL/GenBank/DDBJ whole genome shotgun (WGS) entry which is preliminary data.</text>
</comment>
<feature type="transmembrane region" description="Helical" evidence="1">
    <location>
        <begin position="117"/>
        <end position="135"/>
    </location>
</feature>
<dbReference type="GO" id="GO:0016020">
    <property type="term" value="C:membrane"/>
    <property type="evidence" value="ECO:0007669"/>
    <property type="project" value="InterPro"/>
</dbReference>
<dbReference type="Gene3D" id="1.10.3730.20">
    <property type="match status" value="1"/>
</dbReference>
<accession>A0A1F5P3W2</accession>
<protein>
    <recommendedName>
        <fullName evidence="2">EamA domain-containing protein</fullName>
    </recommendedName>
</protein>
<dbReference type="SUPFAM" id="SSF103481">
    <property type="entry name" value="Multidrug resistance efflux transporter EmrE"/>
    <property type="match status" value="2"/>
</dbReference>
<feature type="transmembrane region" description="Helical" evidence="1">
    <location>
        <begin position="237"/>
        <end position="260"/>
    </location>
</feature>
<feature type="transmembrane region" description="Helical" evidence="1">
    <location>
        <begin position="212"/>
        <end position="231"/>
    </location>
</feature>
<feature type="transmembrane region" description="Helical" evidence="1">
    <location>
        <begin position="272"/>
        <end position="289"/>
    </location>
</feature>
<feature type="domain" description="EamA" evidence="2">
    <location>
        <begin position="3"/>
        <end position="134"/>
    </location>
</feature>
<feature type="transmembrane region" description="Helical" evidence="1">
    <location>
        <begin position="147"/>
        <end position="168"/>
    </location>
</feature>
<name>A0A1F5P3W2_9BACT</name>
<evidence type="ECO:0000313" key="4">
    <source>
        <dbReference type="Proteomes" id="UP000176339"/>
    </source>
</evidence>
<evidence type="ECO:0000313" key="3">
    <source>
        <dbReference type="EMBL" id="OGE84553.1"/>
    </source>
</evidence>
<dbReference type="Pfam" id="PF00892">
    <property type="entry name" value="EamA"/>
    <property type="match status" value="2"/>
</dbReference>
<feature type="domain" description="EamA" evidence="2">
    <location>
        <begin position="150"/>
        <end position="285"/>
    </location>
</feature>
<feature type="transmembrane region" description="Helical" evidence="1">
    <location>
        <begin position="62"/>
        <end position="81"/>
    </location>
</feature>
<dbReference type="PANTHER" id="PTHR22911:SF137">
    <property type="entry name" value="SOLUTE CARRIER FAMILY 35 MEMBER G2-RELATED"/>
    <property type="match status" value="1"/>
</dbReference>
<reference evidence="3 4" key="1">
    <citation type="journal article" date="2016" name="Nat. Commun.">
        <title>Thousands of microbial genomes shed light on interconnected biogeochemical processes in an aquifer system.</title>
        <authorList>
            <person name="Anantharaman K."/>
            <person name="Brown C.T."/>
            <person name="Hug L.A."/>
            <person name="Sharon I."/>
            <person name="Castelle C.J."/>
            <person name="Probst A.J."/>
            <person name="Thomas B.C."/>
            <person name="Singh A."/>
            <person name="Wilkins M.J."/>
            <person name="Karaoz U."/>
            <person name="Brodie E.L."/>
            <person name="Williams K.H."/>
            <person name="Hubbard S.S."/>
            <person name="Banfield J.F."/>
        </authorList>
    </citation>
    <scope>NUCLEOTIDE SEQUENCE [LARGE SCALE GENOMIC DNA]</scope>
</reference>
<dbReference type="InterPro" id="IPR000620">
    <property type="entry name" value="EamA_dom"/>
</dbReference>
<keyword evidence="1" id="KW-0472">Membrane</keyword>
<proteinExistence type="predicted"/>
<feature type="transmembrane region" description="Helical" evidence="1">
    <location>
        <begin position="180"/>
        <end position="200"/>
    </location>
</feature>